<organism evidence="5 6">
    <name type="scientific">Nitrosomonas aestuarii</name>
    <dbReference type="NCBI Taxonomy" id="52441"/>
    <lineage>
        <taxon>Bacteria</taxon>
        <taxon>Pseudomonadati</taxon>
        <taxon>Pseudomonadota</taxon>
        <taxon>Betaproteobacteria</taxon>
        <taxon>Nitrosomonadales</taxon>
        <taxon>Nitrosomonadaceae</taxon>
        <taxon>Nitrosomonas</taxon>
    </lineage>
</organism>
<name>A0A1I4FUR9_9PROT</name>
<proteinExistence type="inferred from homology"/>
<keyword evidence="1 2" id="KW-0238">DNA-binding</keyword>
<reference evidence="6" key="1">
    <citation type="submission" date="2016-10" db="EMBL/GenBank/DDBJ databases">
        <authorList>
            <person name="Varghese N."/>
            <person name="Submissions S."/>
        </authorList>
    </citation>
    <scope>NUCLEOTIDE SEQUENCE [LARGE SCALE GENOMIC DNA]</scope>
    <source>
        <strain evidence="6">Nm69</strain>
    </source>
</reference>
<dbReference type="InterPro" id="IPR000424">
    <property type="entry name" value="Primosome_PriB/ssb"/>
</dbReference>
<dbReference type="OrthoDB" id="9809878at2"/>
<dbReference type="HAMAP" id="MF_00984">
    <property type="entry name" value="SSB"/>
    <property type="match status" value="1"/>
</dbReference>
<comment type="caution">
    <text evidence="2">Lacks conserved residue(s) required for the propagation of feature annotation.</text>
</comment>
<accession>A0A1I4FUR9</accession>
<sequence>MLNKVHIIGYLGSNPDIRYSQGGTAIANLRIATSERWKKDGEKKEKTEWHTVVLFDKLAELAKQYLQKGSLVYIEGKLQTRSWDKDGEERFTTEIMAESMKMLPGNNGNKSKGGHSQQNDRPF</sequence>
<comment type="subunit">
    <text evidence="2">Homotetramer.</text>
</comment>
<protein>
    <recommendedName>
        <fullName evidence="2 3">Single-stranded DNA-binding protein</fullName>
        <shortName evidence="2">SSB</shortName>
    </recommendedName>
</protein>
<dbReference type="PANTHER" id="PTHR10302">
    <property type="entry name" value="SINGLE-STRANDED DNA-BINDING PROTEIN"/>
    <property type="match status" value="1"/>
</dbReference>
<dbReference type="InterPro" id="IPR012340">
    <property type="entry name" value="NA-bd_OB-fold"/>
</dbReference>
<feature type="region of interest" description="Disordered" evidence="4">
    <location>
        <begin position="101"/>
        <end position="123"/>
    </location>
</feature>
<evidence type="ECO:0000313" key="6">
    <source>
        <dbReference type="Proteomes" id="UP000199533"/>
    </source>
</evidence>
<dbReference type="SUPFAM" id="SSF50249">
    <property type="entry name" value="Nucleic acid-binding proteins"/>
    <property type="match status" value="1"/>
</dbReference>
<dbReference type="PIRSF" id="PIRSF002070">
    <property type="entry name" value="SSB"/>
    <property type="match status" value="1"/>
</dbReference>
<dbReference type="Gene3D" id="2.40.50.140">
    <property type="entry name" value="Nucleic acid-binding proteins"/>
    <property type="match status" value="1"/>
</dbReference>
<dbReference type="InterPro" id="IPR011344">
    <property type="entry name" value="ssDNA-bd"/>
</dbReference>
<evidence type="ECO:0000256" key="1">
    <source>
        <dbReference type="ARBA" id="ARBA00023125"/>
    </source>
</evidence>
<dbReference type="Proteomes" id="UP000199533">
    <property type="component" value="Unassembled WGS sequence"/>
</dbReference>
<dbReference type="PROSITE" id="PS50935">
    <property type="entry name" value="SSB"/>
    <property type="match status" value="1"/>
</dbReference>
<dbReference type="Pfam" id="PF00436">
    <property type="entry name" value="SSB"/>
    <property type="match status" value="1"/>
</dbReference>
<dbReference type="EMBL" id="FOSP01000042">
    <property type="protein sequence ID" value="SFL20980.1"/>
    <property type="molecule type" value="Genomic_DNA"/>
</dbReference>
<dbReference type="PANTHER" id="PTHR10302:SF27">
    <property type="entry name" value="SINGLE-STRANDED DNA-BINDING PROTEIN"/>
    <property type="match status" value="1"/>
</dbReference>
<evidence type="ECO:0000256" key="2">
    <source>
        <dbReference type="HAMAP-Rule" id="MF_00984"/>
    </source>
</evidence>
<dbReference type="STRING" id="52441.SAMN05216302_104215"/>
<gene>
    <name evidence="5" type="ORF">SAMN05216302_104215</name>
</gene>
<evidence type="ECO:0000256" key="4">
    <source>
        <dbReference type="SAM" id="MobiDB-lite"/>
    </source>
</evidence>
<dbReference type="CDD" id="cd04496">
    <property type="entry name" value="SSB_OBF"/>
    <property type="match status" value="1"/>
</dbReference>
<evidence type="ECO:0000313" key="5">
    <source>
        <dbReference type="EMBL" id="SFL20980.1"/>
    </source>
</evidence>
<dbReference type="GO" id="GO:0006260">
    <property type="term" value="P:DNA replication"/>
    <property type="evidence" value="ECO:0007669"/>
    <property type="project" value="InterPro"/>
</dbReference>
<dbReference type="GO" id="GO:0009295">
    <property type="term" value="C:nucleoid"/>
    <property type="evidence" value="ECO:0007669"/>
    <property type="project" value="TreeGrafter"/>
</dbReference>
<dbReference type="AlphaFoldDB" id="A0A1I4FUR9"/>
<dbReference type="GO" id="GO:0003697">
    <property type="term" value="F:single-stranded DNA binding"/>
    <property type="evidence" value="ECO:0007669"/>
    <property type="project" value="UniProtKB-UniRule"/>
</dbReference>
<evidence type="ECO:0000256" key="3">
    <source>
        <dbReference type="PIRNR" id="PIRNR002070"/>
    </source>
</evidence>
<keyword evidence="6" id="KW-1185">Reference proteome</keyword>
<dbReference type="NCBIfam" id="TIGR00621">
    <property type="entry name" value="ssb"/>
    <property type="match status" value="1"/>
</dbReference>